<evidence type="ECO:0000259" key="2">
    <source>
        <dbReference type="Pfam" id="PF08718"/>
    </source>
</evidence>
<accession>A0AAW0DP41</accession>
<comment type="caution">
    <text evidence="3">The sequence shown here is derived from an EMBL/GenBank/DDBJ whole genome shotgun (WGS) entry which is preliminary data.</text>
</comment>
<keyword evidence="4" id="KW-1185">Reference proteome</keyword>
<feature type="domain" description="Glycolipid transfer protein" evidence="2">
    <location>
        <begin position="25"/>
        <end position="165"/>
    </location>
</feature>
<gene>
    <name evidence="3" type="ORF">R3P38DRAFT_3306349</name>
</gene>
<dbReference type="EMBL" id="JAWWNJ010000007">
    <property type="protein sequence ID" value="KAK7052729.1"/>
    <property type="molecule type" value="Genomic_DNA"/>
</dbReference>
<name>A0AAW0DP41_9AGAR</name>
<dbReference type="PANTHER" id="PTHR10219:SF25">
    <property type="entry name" value="PLECKSTRIN HOMOLOGY DOMAIN-CONTAINING FAMILY A MEMBER 8"/>
    <property type="match status" value="1"/>
</dbReference>
<dbReference type="Proteomes" id="UP001362999">
    <property type="component" value="Unassembled WGS sequence"/>
</dbReference>
<evidence type="ECO:0000313" key="4">
    <source>
        <dbReference type="Proteomes" id="UP001362999"/>
    </source>
</evidence>
<evidence type="ECO:0000256" key="1">
    <source>
        <dbReference type="ARBA" id="ARBA00022448"/>
    </source>
</evidence>
<dbReference type="FunFam" id="1.10.3520.10:FF:000001">
    <property type="entry name" value="Pleckstrin domain-containing family A member 8"/>
    <property type="match status" value="1"/>
</dbReference>
<sequence length="208" mass="22756">MTTPAQPYFETVKSFADVPITADGVDTEQFLSACDGLVALFDLLGSAIFGFVQADIRTNIAGVRQQFNASPTHSTTLESLVLHERSQPGSRHKGSKCLILLTRGLAFTHNALHATHADPALPLQTCFRRAYDVVLKQHHTFVVRSVVTVALHPTPTRAQFFTQISQGADTDSNNSAKFNTALTNWLVGLNTVVQRTKGFLEEGEYGRV</sequence>
<dbReference type="SUPFAM" id="SSF110004">
    <property type="entry name" value="Glycolipid transfer protein, GLTP"/>
    <property type="match status" value="1"/>
</dbReference>
<dbReference type="AlphaFoldDB" id="A0AAW0DP41"/>
<dbReference type="PANTHER" id="PTHR10219">
    <property type="entry name" value="GLYCOLIPID TRANSFER PROTEIN-RELATED"/>
    <property type="match status" value="1"/>
</dbReference>
<dbReference type="Gene3D" id="1.10.3520.10">
    <property type="entry name" value="Glycolipid transfer protein"/>
    <property type="match status" value="1"/>
</dbReference>
<dbReference type="GO" id="GO:1902388">
    <property type="term" value="F:ceramide 1-phosphate transfer activity"/>
    <property type="evidence" value="ECO:0007669"/>
    <property type="project" value="TreeGrafter"/>
</dbReference>
<organism evidence="3 4">
    <name type="scientific">Favolaschia claudopus</name>
    <dbReference type="NCBI Taxonomy" id="2862362"/>
    <lineage>
        <taxon>Eukaryota</taxon>
        <taxon>Fungi</taxon>
        <taxon>Dikarya</taxon>
        <taxon>Basidiomycota</taxon>
        <taxon>Agaricomycotina</taxon>
        <taxon>Agaricomycetes</taxon>
        <taxon>Agaricomycetidae</taxon>
        <taxon>Agaricales</taxon>
        <taxon>Marasmiineae</taxon>
        <taxon>Mycenaceae</taxon>
        <taxon>Favolaschia</taxon>
    </lineage>
</organism>
<keyword evidence="1" id="KW-0813">Transport</keyword>
<proteinExistence type="predicted"/>
<dbReference type="GO" id="GO:1902387">
    <property type="term" value="F:ceramide 1-phosphate binding"/>
    <property type="evidence" value="ECO:0007669"/>
    <property type="project" value="TreeGrafter"/>
</dbReference>
<dbReference type="GO" id="GO:0016020">
    <property type="term" value="C:membrane"/>
    <property type="evidence" value="ECO:0007669"/>
    <property type="project" value="TreeGrafter"/>
</dbReference>
<dbReference type="InterPro" id="IPR014830">
    <property type="entry name" value="Glycolipid_transfer_prot_dom"/>
</dbReference>
<dbReference type="InterPro" id="IPR036497">
    <property type="entry name" value="GLTP_sf"/>
</dbReference>
<dbReference type="GO" id="GO:0005829">
    <property type="term" value="C:cytosol"/>
    <property type="evidence" value="ECO:0007669"/>
    <property type="project" value="TreeGrafter"/>
</dbReference>
<dbReference type="Pfam" id="PF08718">
    <property type="entry name" value="GLTP"/>
    <property type="match status" value="1"/>
</dbReference>
<evidence type="ECO:0000313" key="3">
    <source>
        <dbReference type="EMBL" id="KAK7052729.1"/>
    </source>
</evidence>
<reference evidence="3 4" key="1">
    <citation type="journal article" date="2024" name="J Genomics">
        <title>Draft genome sequencing and assembly of Favolaschia claudopus CIRM-BRFM 2984 isolated from oak limbs.</title>
        <authorList>
            <person name="Navarro D."/>
            <person name="Drula E."/>
            <person name="Chaduli D."/>
            <person name="Cazenave R."/>
            <person name="Ahrendt S."/>
            <person name="Wang J."/>
            <person name="Lipzen A."/>
            <person name="Daum C."/>
            <person name="Barry K."/>
            <person name="Grigoriev I.V."/>
            <person name="Favel A."/>
            <person name="Rosso M.N."/>
            <person name="Martin F."/>
        </authorList>
    </citation>
    <scope>NUCLEOTIDE SEQUENCE [LARGE SCALE GENOMIC DNA]</scope>
    <source>
        <strain evidence="3 4">CIRM-BRFM 2984</strain>
    </source>
</reference>
<protein>
    <submittedName>
        <fullName evidence="3">Glycolipid transfer protein B</fullName>
    </submittedName>
</protein>